<dbReference type="Pfam" id="PF01979">
    <property type="entry name" value="Amidohydro_1"/>
    <property type="match status" value="1"/>
</dbReference>
<dbReference type="Proteomes" id="UP001560573">
    <property type="component" value="Unassembled WGS sequence"/>
</dbReference>
<keyword evidence="4 5" id="KW-0119">Carbohydrate metabolism</keyword>
<dbReference type="Gene3D" id="3.20.20.140">
    <property type="entry name" value="Metal-dependent hydrolases"/>
    <property type="match status" value="1"/>
</dbReference>
<dbReference type="Gene3D" id="2.30.40.10">
    <property type="entry name" value="Urease, subunit C, domain 1"/>
    <property type="match status" value="1"/>
</dbReference>
<evidence type="ECO:0000256" key="4">
    <source>
        <dbReference type="ARBA" id="ARBA00023277"/>
    </source>
</evidence>
<keyword evidence="8" id="KW-1185">Reference proteome</keyword>
<evidence type="ECO:0000256" key="5">
    <source>
        <dbReference type="PIRNR" id="PIRNR038994"/>
    </source>
</evidence>
<gene>
    <name evidence="7" type="primary">nagA</name>
    <name evidence="7" type="ORF">QTN47_21775</name>
</gene>
<dbReference type="PANTHER" id="PTHR11113">
    <property type="entry name" value="N-ACETYLGLUCOSAMINE-6-PHOSPHATE DEACETYLASE"/>
    <property type="match status" value="1"/>
</dbReference>
<sequence>MSRKAYTAEHIFNGIDLLQHHAVIVEDGIIEALLPLVSLGSDVEVIDFGNVYITPAFIDLQLYGANGRLLSVYPDAQTVQDIATYCLNGGTHYCMPTVATNTYDVIFKCVDAVRDYWNAGGKGVLGLHVEGPWISKAKRGAHREEWIFSPTVDQVKELLDYGKDVIKLITLAPEECSDEIIKLIRERNIFVSGGHSNADYATAHRSFDNGVDLATHLFNAMSPLQHREPGFVGAIFNHPTVKASIVADGHHVDFVALKIAKQLMGERLFVITDAVTETTEGYYKHRFEGDKYTSNGILSGSSLTMNKAVYNLVNHAGISVEEALRMCSLYPARAVKLSDEIGMIRREYRADLIVLDKNFEVLRTAL</sequence>
<evidence type="ECO:0000256" key="1">
    <source>
        <dbReference type="ARBA" id="ARBA00010716"/>
    </source>
</evidence>
<reference evidence="7 8" key="1">
    <citation type="submission" date="2023-07" db="EMBL/GenBank/DDBJ databases">
        <authorList>
            <person name="Lian W.-H."/>
        </authorList>
    </citation>
    <scope>NUCLEOTIDE SEQUENCE [LARGE SCALE GENOMIC DNA]</scope>
    <source>
        <strain evidence="7 8">SYSU DXS3180</strain>
    </source>
</reference>
<organism evidence="7 8">
    <name type="scientific">Danxiaibacter flavus</name>
    <dbReference type="NCBI Taxonomy" id="3049108"/>
    <lineage>
        <taxon>Bacteria</taxon>
        <taxon>Pseudomonadati</taxon>
        <taxon>Bacteroidota</taxon>
        <taxon>Chitinophagia</taxon>
        <taxon>Chitinophagales</taxon>
        <taxon>Chitinophagaceae</taxon>
        <taxon>Danxiaibacter</taxon>
    </lineage>
</organism>
<keyword evidence="3 5" id="KW-0378">Hydrolase</keyword>
<proteinExistence type="inferred from homology"/>
<dbReference type="EC" id="3.5.1.25" evidence="7"/>
<dbReference type="InterPro" id="IPR011059">
    <property type="entry name" value="Metal-dep_hydrolase_composite"/>
</dbReference>
<evidence type="ECO:0000313" key="8">
    <source>
        <dbReference type="Proteomes" id="UP001560573"/>
    </source>
</evidence>
<comment type="similarity">
    <text evidence="1 5">Belongs to the metallo-dependent hydrolases superfamily. NagA family.</text>
</comment>
<dbReference type="PANTHER" id="PTHR11113:SF14">
    <property type="entry name" value="N-ACETYLGLUCOSAMINE-6-PHOSPHATE DEACETYLASE"/>
    <property type="match status" value="1"/>
</dbReference>
<dbReference type="EMBL" id="JAULBC010000008">
    <property type="protein sequence ID" value="MEX6690154.1"/>
    <property type="molecule type" value="Genomic_DNA"/>
</dbReference>
<dbReference type="InterPro" id="IPR003764">
    <property type="entry name" value="GlcNAc_6-P_deAcase"/>
</dbReference>
<evidence type="ECO:0000256" key="2">
    <source>
        <dbReference type="ARBA" id="ARBA00022723"/>
    </source>
</evidence>
<feature type="domain" description="Amidohydrolase-related" evidence="6">
    <location>
        <begin position="52"/>
        <end position="357"/>
    </location>
</feature>
<name>A0ABV3ZNR9_9BACT</name>
<dbReference type="PIRSF" id="PIRSF038994">
    <property type="entry name" value="NagA"/>
    <property type="match status" value="1"/>
</dbReference>
<evidence type="ECO:0000259" key="6">
    <source>
        <dbReference type="Pfam" id="PF01979"/>
    </source>
</evidence>
<evidence type="ECO:0000313" key="7">
    <source>
        <dbReference type="EMBL" id="MEX6690154.1"/>
    </source>
</evidence>
<dbReference type="InterPro" id="IPR006680">
    <property type="entry name" value="Amidohydro-rel"/>
</dbReference>
<dbReference type="InterPro" id="IPR032466">
    <property type="entry name" value="Metal_Hydrolase"/>
</dbReference>
<accession>A0ABV3ZNR9</accession>
<dbReference type="SUPFAM" id="SSF51338">
    <property type="entry name" value="Composite domain of metallo-dependent hydrolases"/>
    <property type="match status" value="1"/>
</dbReference>
<dbReference type="RefSeq" id="WP_369331565.1">
    <property type="nucleotide sequence ID" value="NZ_JAULBC010000008.1"/>
</dbReference>
<dbReference type="SUPFAM" id="SSF51556">
    <property type="entry name" value="Metallo-dependent hydrolases"/>
    <property type="match status" value="1"/>
</dbReference>
<evidence type="ECO:0000256" key="3">
    <source>
        <dbReference type="ARBA" id="ARBA00022801"/>
    </source>
</evidence>
<dbReference type="Pfam" id="PF22643">
    <property type="entry name" value="NagA_N"/>
    <property type="match status" value="1"/>
</dbReference>
<dbReference type="NCBIfam" id="TIGR00221">
    <property type="entry name" value="nagA"/>
    <property type="match status" value="1"/>
</dbReference>
<comment type="caution">
    <text evidence="7">The sequence shown here is derived from an EMBL/GenBank/DDBJ whole genome shotgun (WGS) entry which is preliminary data.</text>
</comment>
<dbReference type="GO" id="GO:0008448">
    <property type="term" value="F:N-acetylglucosamine-6-phosphate deacetylase activity"/>
    <property type="evidence" value="ECO:0007669"/>
    <property type="project" value="UniProtKB-EC"/>
</dbReference>
<protein>
    <submittedName>
        <fullName evidence="7">N-acetylglucosamine-6-phosphate deacetylase</fullName>
        <ecNumber evidence="7">3.5.1.25</ecNumber>
    </submittedName>
</protein>
<keyword evidence="2" id="KW-0479">Metal-binding</keyword>